<protein>
    <submittedName>
        <fullName evidence="6">ABC transporter ATP-binding protein</fullName>
    </submittedName>
</protein>
<evidence type="ECO:0000313" key="6">
    <source>
        <dbReference type="EMBL" id="RLP71000.1"/>
    </source>
</evidence>
<dbReference type="InterPro" id="IPR017871">
    <property type="entry name" value="ABC_transporter-like_CS"/>
</dbReference>
<evidence type="ECO:0000256" key="2">
    <source>
        <dbReference type="ARBA" id="ARBA00022448"/>
    </source>
</evidence>
<dbReference type="GO" id="GO:0005524">
    <property type="term" value="F:ATP binding"/>
    <property type="evidence" value="ECO:0007669"/>
    <property type="project" value="UniProtKB-KW"/>
</dbReference>
<evidence type="ECO:0000313" key="7">
    <source>
        <dbReference type="Proteomes" id="UP000275395"/>
    </source>
</evidence>
<feature type="domain" description="ABC transporter" evidence="5">
    <location>
        <begin position="6"/>
        <end position="253"/>
    </location>
</feature>
<dbReference type="GO" id="GO:0015833">
    <property type="term" value="P:peptide transport"/>
    <property type="evidence" value="ECO:0007669"/>
    <property type="project" value="InterPro"/>
</dbReference>
<sequence length="540" mass="56565">MTLFELSHLSVEFPAADGTTVPAVSDVSLAVDAGRTVAVVGESGSGKTVSLLAATGLLDGAVVGGSARFDGVELNGLEPRRRRALLGARIGFVFQDPASNLHPFKRVGAQIAEAVRVHRRGSRAEVAARVASLLADVGLDGEARIARAYPAELSGGQRQRIMIAIAIANDPALIIADEPTTALDASVQASVLRLFRRIQESHGTAIVLVSHDLGVAGALADDIVVVRDGRVVESGEARGLVSAPGDPYTRELVLAAQLHALPAGGVAPSHRRRGDDGAPVLRVSGLAKSYRAGRRRRPVVDGIGFDVAAGSITALVGESGAGKSTVGRIAAGLQYADAGVVEIAGVRLPTAVADGVPPLSPQLRAEVQLVFQDPYTSLNPRKTVAETIATARAVRPEWGHATVRSRVREVAAQARLDPGLLDRRPHELSGGQRQRTAIARALFPRPRLLVADEALSALDVTTQRQVILLLEELRDTQDLAILLITHDLGVVATVADAVVVLGPEGQEEAGEVDRVFGSPRSAYTRLLLDAVPRLDGRVAG</sequence>
<dbReference type="Proteomes" id="UP000275395">
    <property type="component" value="Unassembled WGS sequence"/>
</dbReference>
<dbReference type="InterPro" id="IPR050319">
    <property type="entry name" value="ABC_transp_ATP-bind"/>
</dbReference>
<dbReference type="EMBL" id="RCUW01000001">
    <property type="protein sequence ID" value="RLP71000.1"/>
    <property type="molecule type" value="Genomic_DNA"/>
</dbReference>
<comment type="similarity">
    <text evidence="1">Belongs to the ABC transporter superfamily.</text>
</comment>
<dbReference type="PROSITE" id="PS50893">
    <property type="entry name" value="ABC_TRANSPORTER_2"/>
    <property type="match status" value="2"/>
</dbReference>
<dbReference type="AlphaFoldDB" id="A0A3L6ZST7"/>
<evidence type="ECO:0000256" key="1">
    <source>
        <dbReference type="ARBA" id="ARBA00005417"/>
    </source>
</evidence>
<evidence type="ECO:0000259" key="5">
    <source>
        <dbReference type="PROSITE" id="PS50893"/>
    </source>
</evidence>
<evidence type="ECO:0000256" key="3">
    <source>
        <dbReference type="ARBA" id="ARBA00022741"/>
    </source>
</evidence>
<gene>
    <name evidence="6" type="ORF">D9V30_00815</name>
</gene>
<keyword evidence="4 6" id="KW-0067">ATP-binding</keyword>
<evidence type="ECO:0000256" key="4">
    <source>
        <dbReference type="ARBA" id="ARBA00022840"/>
    </source>
</evidence>
<dbReference type="InterPro" id="IPR013563">
    <property type="entry name" value="Oligopep_ABC_C"/>
</dbReference>
<dbReference type="GO" id="GO:0016887">
    <property type="term" value="F:ATP hydrolysis activity"/>
    <property type="evidence" value="ECO:0007669"/>
    <property type="project" value="InterPro"/>
</dbReference>
<dbReference type="InterPro" id="IPR003593">
    <property type="entry name" value="AAA+_ATPase"/>
</dbReference>
<dbReference type="InterPro" id="IPR027417">
    <property type="entry name" value="P-loop_NTPase"/>
</dbReference>
<name>A0A3L6ZST7_9MICO</name>
<dbReference type="GO" id="GO:0055085">
    <property type="term" value="P:transmembrane transport"/>
    <property type="evidence" value="ECO:0007669"/>
    <property type="project" value="UniProtKB-ARBA"/>
</dbReference>
<keyword evidence="2" id="KW-0813">Transport</keyword>
<dbReference type="Pfam" id="PF00005">
    <property type="entry name" value="ABC_tran"/>
    <property type="match status" value="2"/>
</dbReference>
<dbReference type="CDD" id="cd03257">
    <property type="entry name" value="ABC_NikE_OppD_transporters"/>
    <property type="match status" value="2"/>
</dbReference>
<dbReference type="PROSITE" id="PS00211">
    <property type="entry name" value="ABC_TRANSPORTER_1"/>
    <property type="match status" value="1"/>
</dbReference>
<dbReference type="RefSeq" id="WP_087136352.1">
    <property type="nucleotide sequence ID" value="NZ_JBQDRZ010000001.1"/>
</dbReference>
<organism evidence="6 7">
    <name type="scientific">Mycetocola reblochoni</name>
    <dbReference type="NCBI Taxonomy" id="331618"/>
    <lineage>
        <taxon>Bacteria</taxon>
        <taxon>Bacillati</taxon>
        <taxon>Actinomycetota</taxon>
        <taxon>Actinomycetes</taxon>
        <taxon>Micrococcales</taxon>
        <taxon>Microbacteriaceae</taxon>
        <taxon>Mycetocola</taxon>
    </lineage>
</organism>
<dbReference type="InterPro" id="IPR003439">
    <property type="entry name" value="ABC_transporter-like_ATP-bd"/>
</dbReference>
<dbReference type="Gene3D" id="3.40.50.300">
    <property type="entry name" value="P-loop containing nucleotide triphosphate hydrolases"/>
    <property type="match status" value="2"/>
</dbReference>
<dbReference type="SUPFAM" id="SSF52540">
    <property type="entry name" value="P-loop containing nucleoside triphosphate hydrolases"/>
    <property type="match status" value="2"/>
</dbReference>
<dbReference type="Pfam" id="PF08352">
    <property type="entry name" value="oligo_HPY"/>
    <property type="match status" value="1"/>
</dbReference>
<feature type="domain" description="ABC transporter" evidence="5">
    <location>
        <begin position="281"/>
        <end position="528"/>
    </location>
</feature>
<proteinExistence type="inferred from homology"/>
<keyword evidence="3" id="KW-0547">Nucleotide-binding</keyword>
<dbReference type="SMART" id="SM00382">
    <property type="entry name" value="AAA"/>
    <property type="match status" value="2"/>
</dbReference>
<dbReference type="PANTHER" id="PTHR43776:SF7">
    <property type="entry name" value="D,D-DIPEPTIDE TRANSPORT ATP-BINDING PROTEIN DDPF-RELATED"/>
    <property type="match status" value="1"/>
</dbReference>
<reference evidence="6 7" key="1">
    <citation type="submission" date="2018-10" db="EMBL/GenBank/DDBJ databases">
        <authorList>
            <person name="Li J."/>
        </authorList>
    </citation>
    <scope>NUCLEOTIDE SEQUENCE [LARGE SCALE GENOMIC DNA]</scope>
    <source>
        <strain evidence="6 7">JCM 30549</strain>
    </source>
</reference>
<dbReference type="PANTHER" id="PTHR43776">
    <property type="entry name" value="TRANSPORT ATP-BINDING PROTEIN"/>
    <property type="match status" value="1"/>
</dbReference>
<comment type="caution">
    <text evidence="6">The sequence shown here is derived from an EMBL/GenBank/DDBJ whole genome shotgun (WGS) entry which is preliminary data.</text>
</comment>
<accession>A0A3L6ZST7</accession>